<evidence type="ECO:0000256" key="6">
    <source>
        <dbReference type="SAM" id="MobiDB-lite"/>
    </source>
</evidence>
<dbReference type="InterPro" id="IPR017039">
    <property type="entry name" value="Virul_fac_BrkB"/>
</dbReference>
<feature type="transmembrane region" description="Helical" evidence="7">
    <location>
        <begin position="31"/>
        <end position="53"/>
    </location>
</feature>
<name>A0A1U7PYV4_9FLAO</name>
<protein>
    <submittedName>
        <fullName evidence="8">Membrane protein</fullName>
    </submittedName>
</protein>
<comment type="subcellular location">
    <subcellularLocation>
        <location evidence="1">Cell membrane</location>
        <topology evidence="1">Multi-pass membrane protein</topology>
    </subcellularLocation>
</comment>
<evidence type="ECO:0000256" key="2">
    <source>
        <dbReference type="ARBA" id="ARBA00022475"/>
    </source>
</evidence>
<evidence type="ECO:0000256" key="4">
    <source>
        <dbReference type="ARBA" id="ARBA00022989"/>
    </source>
</evidence>
<dbReference type="RefSeq" id="WP_076783249.1">
    <property type="nucleotide sequence ID" value="NZ_FTPU01000016.1"/>
</dbReference>
<evidence type="ECO:0000256" key="1">
    <source>
        <dbReference type="ARBA" id="ARBA00004651"/>
    </source>
</evidence>
<evidence type="ECO:0000256" key="7">
    <source>
        <dbReference type="SAM" id="Phobius"/>
    </source>
</evidence>
<dbReference type="AlphaFoldDB" id="A0A1U7PYV4"/>
<accession>A0A1U7PYV4</accession>
<keyword evidence="2" id="KW-1003">Cell membrane</keyword>
<dbReference type="PIRSF" id="PIRSF035875">
    <property type="entry name" value="RNase_BN"/>
    <property type="match status" value="1"/>
</dbReference>
<dbReference type="Pfam" id="PF03631">
    <property type="entry name" value="Virul_fac_BrkB"/>
    <property type="match status" value="1"/>
</dbReference>
<feature type="transmembrane region" description="Helical" evidence="7">
    <location>
        <begin position="213"/>
        <end position="232"/>
    </location>
</feature>
<dbReference type="EMBL" id="FTPU01000016">
    <property type="protein sequence ID" value="SIT97060.1"/>
    <property type="molecule type" value="Genomic_DNA"/>
</dbReference>
<dbReference type="PANTHER" id="PTHR30213">
    <property type="entry name" value="INNER MEMBRANE PROTEIN YHJD"/>
    <property type="match status" value="1"/>
</dbReference>
<feature type="transmembrane region" description="Helical" evidence="7">
    <location>
        <begin position="92"/>
        <end position="111"/>
    </location>
</feature>
<evidence type="ECO:0000313" key="8">
    <source>
        <dbReference type="EMBL" id="SIT97060.1"/>
    </source>
</evidence>
<dbReference type="OrthoDB" id="9797028at2"/>
<evidence type="ECO:0000313" key="9">
    <source>
        <dbReference type="Proteomes" id="UP000187261"/>
    </source>
</evidence>
<feature type="transmembrane region" description="Helical" evidence="7">
    <location>
        <begin position="142"/>
        <end position="165"/>
    </location>
</feature>
<keyword evidence="5 7" id="KW-0472">Membrane</keyword>
<reference evidence="9" key="1">
    <citation type="submission" date="2016-10" db="EMBL/GenBank/DDBJ databases">
        <authorList>
            <person name="Varghese N."/>
            <person name="Submissions S."/>
        </authorList>
    </citation>
    <scope>NUCLEOTIDE SEQUENCE [LARGE SCALE GENOMIC DNA]</scope>
    <source>
        <strain evidence="9">DSM 19482</strain>
    </source>
</reference>
<dbReference type="Proteomes" id="UP000187261">
    <property type="component" value="Unassembled WGS sequence"/>
</dbReference>
<organism evidence="8 9">
    <name type="scientific">Epilithonimonas bovis DSM 19482</name>
    <dbReference type="NCBI Taxonomy" id="1121284"/>
    <lineage>
        <taxon>Bacteria</taxon>
        <taxon>Pseudomonadati</taxon>
        <taxon>Bacteroidota</taxon>
        <taxon>Flavobacteriia</taxon>
        <taxon>Flavobacteriales</taxon>
        <taxon>Weeksellaceae</taxon>
        <taxon>Chryseobacterium group</taxon>
        <taxon>Epilithonimonas</taxon>
    </lineage>
</organism>
<dbReference type="PANTHER" id="PTHR30213:SF1">
    <property type="entry name" value="INNER MEMBRANE PROTEIN YHJD"/>
    <property type="match status" value="1"/>
</dbReference>
<keyword evidence="4 7" id="KW-1133">Transmembrane helix</keyword>
<keyword evidence="9" id="KW-1185">Reference proteome</keyword>
<sequence>MNKLNAFWGIFKETFKEWMASSAAKDSASMAYNAIFSLPGLLIIIIWTAGHFFGEEAVNGEIRRQIQGIMGYDVAKSIQDMIASTVIDKQNFWMKALGVGTLVFGATSLFFQMQTSLNSLWDVEAAPKKAWRKFILDRANSLGMILIIAFLLLASMLLSSFIGLANNWITTYFGLETYVLVQLSNFLLGFVVIIVLFAFMFKVLPDVEIQWKSVWIGAIVTALLFNIGKMLMSFYFDFSKPTSVFGAAGTVILLMMWINYSCQLVFFGAEFTKAYAYKMGHKIIPSKHAKWSKNHLLEESESSPIAGKPESAEVKKV</sequence>
<feature type="transmembrane region" description="Helical" evidence="7">
    <location>
        <begin position="244"/>
        <end position="269"/>
    </location>
</feature>
<dbReference type="GO" id="GO:0005886">
    <property type="term" value="C:plasma membrane"/>
    <property type="evidence" value="ECO:0007669"/>
    <property type="project" value="UniProtKB-SubCell"/>
</dbReference>
<feature type="transmembrane region" description="Helical" evidence="7">
    <location>
        <begin position="177"/>
        <end position="201"/>
    </location>
</feature>
<evidence type="ECO:0000256" key="5">
    <source>
        <dbReference type="ARBA" id="ARBA00023136"/>
    </source>
</evidence>
<gene>
    <name evidence="8" type="ORF">SAMN05660493_01766</name>
</gene>
<dbReference type="STRING" id="1121284.SAMN05660493_01766"/>
<evidence type="ECO:0000256" key="3">
    <source>
        <dbReference type="ARBA" id="ARBA00022692"/>
    </source>
</evidence>
<keyword evidence="3 7" id="KW-0812">Transmembrane</keyword>
<proteinExistence type="predicted"/>
<feature type="region of interest" description="Disordered" evidence="6">
    <location>
        <begin position="298"/>
        <end position="317"/>
    </location>
</feature>